<name>A0AAX1EIW3_9GAMM</name>
<sequence length="609" mass="68583">MTPFQKLSTLGVLLFIYLTSHSLIAAESFSLQKKSKAYCRCQPQDSCWPKAKEWATLEKQLTGQLIKPVSAITPCKKDKNSEACKNALKYIYNPFFLSSNPGNAQSQGWLNAWIYQNSNYAVEAVNTKDIVEAVNFARQHRLRIVIKGTGHDYLGRSNARDSLLIWTHKMNQVQFDPAFVPKGCTTKTSAVPALRISAGTQWLQAYDEATNKHGRYVQGGGCTTVGAAGGFTQGGGFGSFSKRYGTGAAGVLQAEVVTADGQTLIANACQNQDLFWAVRGGGAGTFGVISHLTLKTHALPPYTAIFQGTITSKNDEAYKKLLPTFLSFYRDKLNNEHWGEQITFTPDNQIQMFMVFQGESQKEAEQAWRPMRQWLNQRAHLYTINSSLWTIPSDKIWNINFWQKNHPDFIKENELNDASSGQFWWAPNSREVYTYWYTYQSWWLPASLFEDSHLKTLSNLFFRASRLASVGMHINKGLAGAAKTAIIDNEKTSINPAVHEAAALIIMAAGSNKVYTGVKGLEPDKQHGEKIVERINKAMALFRNTAPEAGTYVNEADYFEKNWQRTFWGKHYKKLLKIKQKYDPTGLFYCHHCVGSEFWSPDGLCRKKI</sequence>
<gene>
    <name evidence="7" type="ORF">E3983_11555</name>
</gene>
<dbReference type="InterPro" id="IPR006094">
    <property type="entry name" value="Oxid_FAD_bind_N"/>
</dbReference>
<dbReference type="AlphaFoldDB" id="A0AAX1EIW3"/>
<evidence type="ECO:0000256" key="5">
    <source>
        <dbReference type="ARBA" id="ARBA00023002"/>
    </source>
</evidence>
<evidence type="ECO:0000256" key="2">
    <source>
        <dbReference type="ARBA" id="ARBA00005466"/>
    </source>
</evidence>
<evidence type="ECO:0000256" key="4">
    <source>
        <dbReference type="ARBA" id="ARBA00022827"/>
    </source>
</evidence>
<organism evidence="7 8">
    <name type="scientific">Legionella israelensis</name>
    <dbReference type="NCBI Taxonomy" id="454"/>
    <lineage>
        <taxon>Bacteria</taxon>
        <taxon>Pseudomonadati</taxon>
        <taxon>Pseudomonadota</taxon>
        <taxon>Gammaproteobacteria</taxon>
        <taxon>Legionellales</taxon>
        <taxon>Legionellaceae</taxon>
        <taxon>Legionella</taxon>
    </lineage>
</organism>
<dbReference type="InterPro" id="IPR012951">
    <property type="entry name" value="BBE"/>
</dbReference>
<dbReference type="PANTHER" id="PTHR42973:SF39">
    <property type="entry name" value="FAD-BINDING PCMH-TYPE DOMAIN-CONTAINING PROTEIN"/>
    <property type="match status" value="1"/>
</dbReference>
<reference evidence="7 8" key="1">
    <citation type="submission" date="2019-03" db="EMBL/GenBank/DDBJ databases">
        <title>Diverse conjugative elements silence natural transformation in Legionella species.</title>
        <authorList>
            <person name="Durieux I."/>
            <person name="Ginevra C."/>
            <person name="Attaiech L."/>
            <person name="Picq K."/>
            <person name="Juan P.A."/>
            <person name="Jarraud S."/>
            <person name="Charpentier X."/>
        </authorList>
    </citation>
    <scope>NUCLEOTIDE SEQUENCE [LARGE SCALE GENOMIC DNA]</scope>
    <source>
        <strain evidence="7 8">HL-0427-4011</strain>
    </source>
</reference>
<dbReference type="PANTHER" id="PTHR42973">
    <property type="entry name" value="BINDING OXIDOREDUCTASE, PUTATIVE (AFU_ORTHOLOGUE AFUA_1G17690)-RELATED"/>
    <property type="match status" value="1"/>
</dbReference>
<evidence type="ECO:0000313" key="7">
    <source>
        <dbReference type="EMBL" id="QBR84930.1"/>
    </source>
</evidence>
<evidence type="ECO:0000259" key="6">
    <source>
        <dbReference type="PROSITE" id="PS51387"/>
    </source>
</evidence>
<dbReference type="GO" id="GO:0071949">
    <property type="term" value="F:FAD binding"/>
    <property type="evidence" value="ECO:0007669"/>
    <property type="project" value="InterPro"/>
</dbReference>
<evidence type="ECO:0000256" key="3">
    <source>
        <dbReference type="ARBA" id="ARBA00022630"/>
    </source>
</evidence>
<dbReference type="InterPro" id="IPR036318">
    <property type="entry name" value="FAD-bd_PCMH-like_sf"/>
</dbReference>
<dbReference type="InterPro" id="IPR050416">
    <property type="entry name" value="FAD-linked_Oxidoreductase"/>
</dbReference>
<dbReference type="Pfam" id="PF08031">
    <property type="entry name" value="BBE"/>
    <property type="match status" value="1"/>
</dbReference>
<feature type="domain" description="FAD-binding PCMH-type" evidence="6">
    <location>
        <begin position="114"/>
        <end position="299"/>
    </location>
</feature>
<dbReference type="SUPFAM" id="SSF56176">
    <property type="entry name" value="FAD-binding/transporter-associated domain-like"/>
    <property type="match status" value="1"/>
</dbReference>
<dbReference type="EMBL" id="CP038254">
    <property type="protein sequence ID" value="QBR84930.1"/>
    <property type="molecule type" value="Genomic_DNA"/>
</dbReference>
<dbReference type="InterPro" id="IPR016166">
    <property type="entry name" value="FAD-bd_PCMH"/>
</dbReference>
<protein>
    <submittedName>
        <fullName evidence="7">FAD-binding oxidoreductase</fullName>
    </submittedName>
</protein>
<dbReference type="InterPro" id="IPR016169">
    <property type="entry name" value="FAD-bd_PCMH_sub2"/>
</dbReference>
<dbReference type="Gene3D" id="3.30.465.10">
    <property type="match status" value="2"/>
</dbReference>
<comment type="similarity">
    <text evidence="2">Belongs to the oxygen-dependent FAD-linked oxidoreductase family.</text>
</comment>
<dbReference type="Proteomes" id="UP000295517">
    <property type="component" value="Chromosome"/>
</dbReference>
<dbReference type="PROSITE" id="PS51387">
    <property type="entry name" value="FAD_PCMH"/>
    <property type="match status" value="1"/>
</dbReference>
<dbReference type="Pfam" id="PF01565">
    <property type="entry name" value="FAD_binding_4"/>
    <property type="match status" value="1"/>
</dbReference>
<evidence type="ECO:0000313" key="8">
    <source>
        <dbReference type="Proteomes" id="UP000295517"/>
    </source>
</evidence>
<dbReference type="GO" id="GO:0016491">
    <property type="term" value="F:oxidoreductase activity"/>
    <property type="evidence" value="ECO:0007669"/>
    <property type="project" value="UniProtKB-KW"/>
</dbReference>
<evidence type="ECO:0000256" key="1">
    <source>
        <dbReference type="ARBA" id="ARBA00001974"/>
    </source>
</evidence>
<keyword evidence="3" id="KW-0285">Flavoprotein</keyword>
<comment type="cofactor">
    <cofactor evidence="1">
        <name>FAD</name>
        <dbReference type="ChEBI" id="CHEBI:57692"/>
    </cofactor>
</comment>
<keyword evidence="5" id="KW-0560">Oxidoreductase</keyword>
<dbReference type="RefSeq" id="WP_135061080.1">
    <property type="nucleotide sequence ID" value="NZ_CP038254.1"/>
</dbReference>
<keyword evidence="4" id="KW-0274">FAD</keyword>
<accession>A0AAX1EIW3</accession>
<proteinExistence type="inferred from homology"/>